<accession>A0ABP2JSM5</accession>
<gene>
    <name evidence="1" type="ORF">NT05LM_3396</name>
</gene>
<feature type="non-terminal residue" evidence="1">
    <location>
        <position position="1"/>
    </location>
</feature>
<sequence>FGQNYSDFTNRVKQINSGIVIAGYNEQSIVKMDNVNMYSPKLDVGDAYFVDNGRATRIRMPKH</sequence>
<evidence type="ECO:0000313" key="1">
    <source>
        <dbReference type="EMBL" id="EFR86359.1"/>
    </source>
</evidence>
<name>A0ABP2JSM5_9LIST</name>
<evidence type="ECO:0000313" key="2">
    <source>
        <dbReference type="Proteomes" id="UP000003412"/>
    </source>
</evidence>
<proteinExistence type="predicted"/>
<reference evidence="1 2" key="1">
    <citation type="journal article" date="2010" name="Microbiol. Resour. Announc.">
        <title>Comparative genomics of the bacterial genus Listeria: Genome evolution is characterized by limited gene acquisition and limited gene loss.</title>
        <authorList>
            <person name="den Bakker H.C."/>
            <person name="Cummings C.A."/>
            <person name="Ferreira V."/>
            <person name="Vatta P."/>
            <person name="Orsi R.H."/>
            <person name="Degoricija L."/>
            <person name="Barker M."/>
            <person name="Petrauskene O."/>
            <person name="Furtado M.R."/>
            <person name="Wiedmann M."/>
        </authorList>
    </citation>
    <scope>NUCLEOTIDE SEQUENCE [LARGE SCALE GENOMIC DNA]</scope>
    <source>
        <strain evidence="1 2">FSL S4-120</strain>
    </source>
</reference>
<comment type="caution">
    <text evidence="1">The sequence shown here is derived from an EMBL/GenBank/DDBJ whole genome shotgun (WGS) entry which is preliminary data.</text>
</comment>
<organism evidence="1 2">
    <name type="scientific">Listeria marthii FSL S4-120</name>
    <dbReference type="NCBI Taxonomy" id="702457"/>
    <lineage>
        <taxon>Bacteria</taxon>
        <taxon>Bacillati</taxon>
        <taxon>Bacillota</taxon>
        <taxon>Bacilli</taxon>
        <taxon>Bacillales</taxon>
        <taxon>Listeriaceae</taxon>
        <taxon>Listeria</taxon>
    </lineage>
</organism>
<dbReference type="Proteomes" id="UP000003412">
    <property type="component" value="Chromosome"/>
</dbReference>
<protein>
    <submittedName>
        <fullName evidence="1">Uncharacterized protein</fullName>
    </submittedName>
</protein>
<keyword evidence="2" id="KW-1185">Reference proteome</keyword>
<dbReference type="EMBL" id="ADXF01001252">
    <property type="protein sequence ID" value="EFR86359.1"/>
    <property type="molecule type" value="Genomic_DNA"/>
</dbReference>